<dbReference type="PANTHER" id="PTHR47966">
    <property type="entry name" value="BETA-SITE APP-CLEAVING ENZYME, ISOFORM A-RELATED"/>
    <property type="match status" value="1"/>
</dbReference>
<comment type="similarity">
    <text evidence="1 5">Belongs to the peptidase A1 family.</text>
</comment>
<reference evidence="9" key="3">
    <citation type="submission" date="2010-09" db="EMBL/GenBank/DDBJ databases">
        <title>Annotation of Gaeumannomyces graminis var. tritici R3-111a-1.</title>
        <authorList>
            <consortium name="The Broad Institute Genome Sequencing Platform"/>
            <person name="Ma L.-J."/>
            <person name="Dead R."/>
            <person name="Young S.K."/>
            <person name="Zeng Q."/>
            <person name="Gargeya S."/>
            <person name="Fitzgerald M."/>
            <person name="Haas B."/>
            <person name="Abouelleil A."/>
            <person name="Alvarado L."/>
            <person name="Arachchi H.M."/>
            <person name="Berlin A."/>
            <person name="Brown A."/>
            <person name="Chapman S.B."/>
            <person name="Chen Z."/>
            <person name="Dunbar C."/>
            <person name="Freedman E."/>
            <person name="Gearin G."/>
            <person name="Gellesch M."/>
            <person name="Goldberg J."/>
            <person name="Griggs A."/>
            <person name="Gujja S."/>
            <person name="Heiman D."/>
            <person name="Howarth C."/>
            <person name="Larson L."/>
            <person name="Lui A."/>
            <person name="MacDonald P.J.P."/>
            <person name="Mehta T."/>
            <person name="Montmayeur A."/>
            <person name="Murphy C."/>
            <person name="Neiman D."/>
            <person name="Pearson M."/>
            <person name="Priest M."/>
            <person name="Roberts A."/>
            <person name="Saif S."/>
            <person name="Shea T."/>
            <person name="Shenoy N."/>
            <person name="Sisk P."/>
            <person name="Stolte C."/>
            <person name="Sykes S."/>
            <person name="Yandava C."/>
            <person name="Wortman J."/>
            <person name="Nusbaum C."/>
            <person name="Birren B."/>
        </authorList>
    </citation>
    <scope>NUCLEOTIDE SEQUENCE</scope>
    <source>
        <strain evidence="9">R3-111a-1</strain>
    </source>
</reference>
<dbReference type="MEROPS" id="A01.082"/>
<feature type="region of interest" description="Disordered" evidence="6">
    <location>
        <begin position="49"/>
        <end position="68"/>
    </location>
</feature>
<dbReference type="Gene3D" id="2.40.70.10">
    <property type="entry name" value="Acid Proteases"/>
    <property type="match status" value="2"/>
</dbReference>
<reference evidence="10" key="4">
    <citation type="journal article" date="2015" name="G3 (Bethesda)">
        <title>Genome sequences of three phytopathogenic species of the Magnaporthaceae family of fungi.</title>
        <authorList>
            <person name="Okagaki L.H."/>
            <person name="Nunes C.C."/>
            <person name="Sailsbery J."/>
            <person name="Clay B."/>
            <person name="Brown D."/>
            <person name="John T."/>
            <person name="Oh Y."/>
            <person name="Young N."/>
            <person name="Fitzgerald M."/>
            <person name="Haas B.J."/>
            <person name="Zeng Q."/>
            <person name="Young S."/>
            <person name="Adiconis X."/>
            <person name="Fan L."/>
            <person name="Levin J.Z."/>
            <person name="Mitchell T.K."/>
            <person name="Okubara P.A."/>
            <person name="Farman M.L."/>
            <person name="Kohn L.M."/>
            <person name="Birren B."/>
            <person name="Ma L.-J."/>
            <person name="Dean R.A."/>
        </authorList>
    </citation>
    <scope>NUCLEOTIDE SEQUENCE</scope>
    <source>
        <strain evidence="10">R3-111a-1</strain>
    </source>
</reference>
<dbReference type="HOGENOM" id="CLU_013253_9_4_1"/>
<reference evidence="10" key="5">
    <citation type="submission" date="2018-04" db="UniProtKB">
        <authorList>
            <consortium name="EnsemblFungi"/>
        </authorList>
    </citation>
    <scope>IDENTIFICATION</scope>
    <source>
        <strain evidence="10">R3-111a-1</strain>
    </source>
</reference>
<evidence type="ECO:0000256" key="3">
    <source>
        <dbReference type="PIRSR" id="PIRSR601461-1"/>
    </source>
</evidence>
<proteinExistence type="inferred from homology"/>
<dbReference type="PROSITE" id="PS00141">
    <property type="entry name" value="ASP_PROTEASE"/>
    <property type="match status" value="1"/>
</dbReference>
<feature type="signal peptide" evidence="7">
    <location>
        <begin position="1"/>
        <end position="24"/>
    </location>
</feature>
<dbReference type="PRINTS" id="PR00792">
    <property type="entry name" value="PEPSIN"/>
</dbReference>
<dbReference type="STRING" id="644352.J3PAK2"/>
<dbReference type="InterPro" id="IPR001969">
    <property type="entry name" value="Aspartic_peptidase_AS"/>
</dbReference>
<dbReference type="EMBL" id="GL385400">
    <property type="protein sequence ID" value="EJT71268.1"/>
    <property type="molecule type" value="Genomic_DNA"/>
</dbReference>
<feature type="domain" description="Peptidase A1" evidence="8">
    <location>
        <begin position="94"/>
        <end position="422"/>
    </location>
</feature>
<keyword evidence="5" id="KW-0645">Protease</keyword>
<dbReference type="PANTHER" id="PTHR47966:SF65">
    <property type="entry name" value="ASPARTIC-TYPE ENDOPEPTIDASE"/>
    <property type="match status" value="1"/>
</dbReference>
<evidence type="ECO:0000256" key="7">
    <source>
        <dbReference type="SAM" id="SignalP"/>
    </source>
</evidence>
<dbReference type="EnsemblFungi" id="EJT71268">
    <property type="protein sequence ID" value="EJT71268"/>
    <property type="gene ID" value="GGTG_10527"/>
</dbReference>
<dbReference type="eggNOG" id="KOG1339">
    <property type="taxonomic scope" value="Eukaryota"/>
</dbReference>
<feature type="region of interest" description="Disordered" evidence="6">
    <location>
        <begin position="444"/>
        <end position="464"/>
    </location>
</feature>
<reference evidence="11" key="1">
    <citation type="submission" date="2010-07" db="EMBL/GenBank/DDBJ databases">
        <title>The genome sequence of Gaeumannomyces graminis var. tritici strain R3-111a-1.</title>
        <authorList>
            <consortium name="The Broad Institute Genome Sequencing Platform"/>
            <person name="Ma L.-J."/>
            <person name="Dead R."/>
            <person name="Young S."/>
            <person name="Zeng Q."/>
            <person name="Koehrsen M."/>
            <person name="Alvarado L."/>
            <person name="Berlin A."/>
            <person name="Chapman S.B."/>
            <person name="Chen Z."/>
            <person name="Freedman E."/>
            <person name="Gellesch M."/>
            <person name="Goldberg J."/>
            <person name="Griggs A."/>
            <person name="Gujja S."/>
            <person name="Heilman E.R."/>
            <person name="Heiman D."/>
            <person name="Hepburn T."/>
            <person name="Howarth C."/>
            <person name="Jen D."/>
            <person name="Larson L."/>
            <person name="Mehta T."/>
            <person name="Neiman D."/>
            <person name="Pearson M."/>
            <person name="Roberts A."/>
            <person name="Saif S."/>
            <person name="Shea T."/>
            <person name="Shenoy N."/>
            <person name="Sisk P."/>
            <person name="Stolte C."/>
            <person name="Sykes S."/>
            <person name="Walk T."/>
            <person name="White J."/>
            <person name="Yandava C."/>
            <person name="Haas B."/>
            <person name="Nusbaum C."/>
            <person name="Birren B."/>
        </authorList>
    </citation>
    <scope>NUCLEOTIDE SEQUENCE [LARGE SCALE GENOMIC DNA]</scope>
    <source>
        <strain evidence="11">R3-111a-1</strain>
    </source>
</reference>
<evidence type="ECO:0000256" key="6">
    <source>
        <dbReference type="SAM" id="MobiDB-lite"/>
    </source>
</evidence>
<evidence type="ECO:0000313" key="10">
    <source>
        <dbReference type="EnsemblFungi" id="EJT71268"/>
    </source>
</evidence>
<dbReference type="InterPro" id="IPR021109">
    <property type="entry name" value="Peptidase_aspartic_dom_sf"/>
</dbReference>
<feature type="chain" id="PRO_5015095157" description="Peptidase A1 domain-containing protein" evidence="7">
    <location>
        <begin position="25"/>
        <end position="522"/>
    </location>
</feature>
<gene>
    <name evidence="10" type="primary">20350985</name>
    <name evidence="9" type="ORF">GGTG_10527</name>
</gene>
<dbReference type="Proteomes" id="UP000006039">
    <property type="component" value="Unassembled WGS sequence"/>
</dbReference>
<dbReference type="GeneID" id="20350985"/>
<keyword evidence="11" id="KW-1185">Reference proteome</keyword>
<dbReference type="AlphaFoldDB" id="J3PAK2"/>
<evidence type="ECO:0000256" key="4">
    <source>
        <dbReference type="PIRSR" id="PIRSR601461-2"/>
    </source>
</evidence>
<protein>
    <recommendedName>
        <fullName evidence="8">Peptidase A1 domain-containing protein</fullName>
    </recommendedName>
</protein>
<feature type="active site" evidence="3">
    <location>
        <position position="310"/>
    </location>
</feature>
<dbReference type="GO" id="GO:0006508">
    <property type="term" value="P:proteolysis"/>
    <property type="evidence" value="ECO:0007669"/>
    <property type="project" value="UniProtKB-KW"/>
</dbReference>
<dbReference type="PROSITE" id="PS51767">
    <property type="entry name" value="PEPTIDASE_A1"/>
    <property type="match status" value="1"/>
</dbReference>
<evidence type="ECO:0000313" key="9">
    <source>
        <dbReference type="EMBL" id="EJT71268.1"/>
    </source>
</evidence>
<evidence type="ECO:0000259" key="8">
    <source>
        <dbReference type="PROSITE" id="PS51767"/>
    </source>
</evidence>
<dbReference type="GO" id="GO:0004190">
    <property type="term" value="F:aspartic-type endopeptidase activity"/>
    <property type="evidence" value="ECO:0007669"/>
    <property type="project" value="UniProtKB-KW"/>
</dbReference>
<name>J3PAK2_GAET3</name>
<sequence length="522" mass="54429">MLAPLQRLLLASAAAAGLVRAAGADSTPSLVDDAEVGEGFIRFPVHASRSRSPLDDDEGGGNSSATRRRDVTEVLLRARQAEVALDNLQDGTIYSINLGIGTPAQRVEVIIDTGSSELWVNPDCTRSSSRRFCDQFPKYTTSRSSTVKDASSTGFIQYGKGNVTLRYIADTITIGSGTKIRDQIFGFATSSYDIPMGILGLSPKLGSRSVDYPFVLDSLAKQGQIKSRAFSLDLRSVDSPSGAVIFGGVDTTKFIGSLAKLPILRPSDTPRGADRYYVYMTSLTVTAADGKSTNAFLSASTSSGEPVFLDSGGTLSRLPAAMFRAIGESFPGARYDRATGFYVVSCSVRDTSGTVDFGFGTGSSAKRIRVSFADFIWRASGVTCVLGVLPIESDRGESVLGASFLRAAYVVYDQDNRNIHLAQAANCGSQGISSIGTGTDAVPSATGRCTATPTRGGSKPTLSGDGEGCTNCDGSGMFTTTVPGRPGATGSSSKNNAAGRANEGLGGVMVASGLALLFVCMS</sequence>
<dbReference type="VEuPathDB" id="FungiDB:GGTG_10527"/>
<evidence type="ECO:0000256" key="2">
    <source>
        <dbReference type="ARBA" id="ARBA00022750"/>
    </source>
</evidence>
<evidence type="ECO:0000256" key="1">
    <source>
        <dbReference type="ARBA" id="ARBA00007447"/>
    </source>
</evidence>
<dbReference type="OrthoDB" id="771136at2759"/>
<evidence type="ECO:0000256" key="5">
    <source>
        <dbReference type="RuleBase" id="RU000454"/>
    </source>
</evidence>
<dbReference type="InterPro" id="IPR001461">
    <property type="entry name" value="Aspartic_peptidase_A1"/>
</dbReference>
<accession>J3PAK2</accession>
<feature type="disulfide bond" evidence="4">
    <location>
        <begin position="346"/>
        <end position="384"/>
    </location>
</feature>
<keyword evidence="4" id="KW-1015">Disulfide bond</keyword>
<dbReference type="Pfam" id="PF00026">
    <property type="entry name" value="Asp"/>
    <property type="match status" value="1"/>
</dbReference>
<dbReference type="InterPro" id="IPR033121">
    <property type="entry name" value="PEPTIDASE_A1"/>
</dbReference>
<keyword evidence="7" id="KW-0732">Signal</keyword>
<keyword evidence="5" id="KW-0378">Hydrolase</keyword>
<dbReference type="SUPFAM" id="SSF50630">
    <property type="entry name" value="Acid proteases"/>
    <property type="match status" value="1"/>
</dbReference>
<organism evidence="9">
    <name type="scientific">Gaeumannomyces tritici (strain R3-111a-1)</name>
    <name type="common">Wheat and barley take-all root rot fungus</name>
    <name type="synonym">Gaeumannomyces graminis var. tritici</name>
    <dbReference type="NCBI Taxonomy" id="644352"/>
    <lineage>
        <taxon>Eukaryota</taxon>
        <taxon>Fungi</taxon>
        <taxon>Dikarya</taxon>
        <taxon>Ascomycota</taxon>
        <taxon>Pezizomycotina</taxon>
        <taxon>Sordariomycetes</taxon>
        <taxon>Sordariomycetidae</taxon>
        <taxon>Magnaporthales</taxon>
        <taxon>Magnaporthaceae</taxon>
        <taxon>Gaeumannomyces</taxon>
    </lineage>
</organism>
<reference evidence="9" key="2">
    <citation type="submission" date="2010-07" db="EMBL/GenBank/DDBJ databases">
        <authorList>
            <consortium name="The Broad Institute Genome Sequencing Platform"/>
            <consortium name="Broad Institute Genome Sequencing Center for Infectious Disease"/>
            <person name="Ma L.-J."/>
            <person name="Dead R."/>
            <person name="Young S."/>
            <person name="Zeng Q."/>
            <person name="Koehrsen M."/>
            <person name="Alvarado L."/>
            <person name="Berlin A."/>
            <person name="Chapman S.B."/>
            <person name="Chen Z."/>
            <person name="Freedman E."/>
            <person name="Gellesch M."/>
            <person name="Goldberg J."/>
            <person name="Griggs A."/>
            <person name="Gujja S."/>
            <person name="Heilman E.R."/>
            <person name="Heiman D."/>
            <person name="Hepburn T."/>
            <person name="Howarth C."/>
            <person name="Jen D."/>
            <person name="Larson L."/>
            <person name="Mehta T."/>
            <person name="Neiman D."/>
            <person name="Pearson M."/>
            <person name="Roberts A."/>
            <person name="Saif S."/>
            <person name="Shea T."/>
            <person name="Shenoy N."/>
            <person name="Sisk P."/>
            <person name="Stolte C."/>
            <person name="Sykes S."/>
            <person name="Walk T."/>
            <person name="White J."/>
            <person name="Yandava C."/>
            <person name="Haas B."/>
            <person name="Nusbaum C."/>
            <person name="Birren B."/>
        </authorList>
    </citation>
    <scope>NUCLEOTIDE SEQUENCE</scope>
    <source>
        <strain evidence="9">R3-111a-1</strain>
    </source>
</reference>
<keyword evidence="2 5" id="KW-0064">Aspartyl protease</keyword>
<dbReference type="RefSeq" id="XP_009226665.1">
    <property type="nucleotide sequence ID" value="XM_009228401.1"/>
</dbReference>
<evidence type="ECO:0000313" key="11">
    <source>
        <dbReference type="Proteomes" id="UP000006039"/>
    </source>
</evidence>
<feature type="active site" evidence="3">
    <location>
        <position position="112"/>
    </location>
</feature>